<dbReference type="InterPro" id="IPR008920">
    <property type="entry name" value="TF_FadR/GntR_C"/>
</dbReference>
<evidence type="ECO:0000256" key="2">
    <source>
        <dbReference type="ARBA" id="ARBA00023125"/>
    </source>
</evidence>
<evidence type="ECO:0000256" key="3">
    <source>
        <dbReference type="ARBA" id="ARBA00023163"/>
    </source>
</evidence>
<dbReference type="PROSITE" id="PS50949">
    <property type="entry name" value="HTH_GNTR"/>
    <property type="match status" value="1"/>
</dbReference>
<organism evidence="5 6">
    <name type="scientific">Amantichitinum ursilacus</name>
    <dbReference type="NCBI Taxonomy" id="857265"/>
    <lineage>
        <taxon>Bacteria</taxon>
        <taxon>Pseudomonadati</taxon>
        <taxon>Pseudomonadota</taxon>
        <taxon>Betaproteobacteria</taxon>
        <taxon>Neisseriales</taxon>
        <taxon>Chitinibacteraceae</taxon>
        <taxon>Amantichitinum</taxon>
    </lineage>
</organism>
<dbReference type="SMART" id="SM00895">
    <property type="entry name" value="FCD"/>
    <property type="match status" value="1"/>
</dbReference>
<dbReference type="InterPro" id="IPR011711">
    <property type="entry name" value="GntR_C"/>
</dbReference>
<protein>
    <submittedName>
        <fullName evidence="5">HTH-type transcriptional regulator LutR</fullName>
    </submittedName>
</protein>
<comment type="caution">
    <text evidence="5">The sequence shown here is derived from an EMBL/GenBank/DDBJ whole genome shotgun (WGS) entry which is preliminary data.</text>
</comment>
<name>A0A0N1JS45_9NEIS</name>
<dbReference type="GO" id="GO:0003677">
    <property type="term" value="F:DNA binding"/>
    <property type="evidence" value="ECO:0007669"/>
    <property type="project" value="UniProtKB-KW"/>
</dbReference>
<dbReference type="CDD" id="cd07377">
    <property type="entry name" value="WHTH_GntR"/>
    <property type="match status" value="1"/>
</dbReference>
<dbReference type="PANTHER" id="PTHR43537">
    <property type="entry name" value="TRANSCRIPTIONAL REGULATOR, GNTR FAMILY"/>
    <property type="match status" value="1"/>
</dbReference>
<dbReference type="InterPro" id="IPR036390">
    <property type="entry name" value="WH_DNA-bd_sf"/>
</dbReference>
<gene>
    <name evidence="5" type="primary">lutR</name>
    <name evidence="5" type="ORF">WG78_17695</name>
</gene>
<dbReference type="PANTHER" id="PTHR43537:SF44">
    <property type="entry name" value="GNTR FAMILY REGULATORY PROTEIN"/>
    <property type="match status" value="1"/>
</dbReference>
<evidence type="ECO:0000259" key="4">
    <source>
        <dbReference type="PROSITE" id="PS50949"/>
    </source>
</evidence>
<dbReference type="STRING" id="857265.WG78_17695"/>
<dbReference type="Gene3D" id="1.20.120.530">
    <property type="entry name" value="GntR ligand-binding domain-like"/>
    <property type="match status" value="1"/>
</dbReference>
<sequence>MSAEAHSVFEREPLVGTMSAQVARILGMRVVSGEFRPGDLLPIEPELCAAYGVSRTTIREAIKHLAGKRLLEVSPKIGTRVLPFTDWNLLDRDVLAWRLEAQFDRAIVQDIFEMRLCFEPRASQLAALHGTDEDLRQIGRRYTELANAGNDVRMAAQADLDFHLAIINASRNGMFITIGGAIKAALRVSSGMLHRHGSNPGEDLMYYSAVHEAIATRAVPAAGAAMTTLLTVSHARVLPLAVIGDPDVGAGRAGGLSE</sequence>
<keyword evidence="2" id="KW-0238">DNA-binding</keyword>
<keyword evidence="1" id="KW-0805">Transcription regulation</keyword>
<dbReference type="Pfam" id="PF00392">
    <property type="entry name" value="GntR"/>
    <property type="match status" value="1"/>
</dbReference>
<dbReference type="SMART" id="SM00345">
    <property type="entry name" value="HTH_GNTR"/>
    <property type="match status" value="1"/>
</dbReference>
<dbReference type="InterPro" id="IPR036388">
    <property type="entry name" value="WH-like_DNA-bd_sf"/>
</dbReference>
<reference evidence="5 6" key="1">
    <citation type="submission" date="2015-07" db="EMBL/GenBank/DDBJ databases">
        <title>Draft genome sequence of the Amantichitinum ursilacus IGB-41, a new chitin-degrading bacterium.</title>
        <authorList>
            <person name="Kirstahler P."/>
            <person name="Guenther M."/>
            <person name="Grumaz C."/>
            <person name="Rupp S."/>
            <person name="Zibek S."/>
            <person name="Sohn K."/>
        </authorList>
    </citation>
    <scope>NUCLEOTIDE SEQUENCE [LARGE SCALE GENOMIC DNA]</scope>
    <source>
        <strain evidence="5 6">IGB-41</strain>
    </source>
</reference>
<evidence type="ECO:0000313" key="5">
    <source>
        <dbReference type="EMBL" id="KPC50234.1"/>
    </source>
</evidence>
<dbReference type="PRINTS" id="PR00035">
    <property type="entry name" value="HTHGNTR"/>
</dbReference>
<evidence type="ECO:0000313" key="6">
    <source>
        <dbReference type="Proteomes" id="UP000037939"/>
    </source>
</evidence>
<dbReference type="Pfam" id="PF07729">
    <property type="entry name" value="FCD"/>
    <property type="match status" value="1"/>
</dbReference>
<keyword evidence="6" id="KW-1185">Reference proteome</keyword>
<feature type="domain" description="HTH gntR-type" evidence="4">
    <location>
        <begin position="16"/>
        <end position="84"/>
    </location>
</feature>
<evidence type="ECO:0000256" key="1">
    <source>
        <dbReference type="ARBA" id="ARBA00023015"/>
    </source>
</evidence>
<dbReference type="AlphaFoldDB" id="A0A0N1JS45"/>
<keyword evidence="3" id="KW-0804">Transcription</keyword>
<dbReference type="GO" id="GO:0003700">
    <property type="term" value="F:DNA-binding transcription factor activity"/>
    <property type="evidence" value="ECO:0007669"/>
    <property type="project" value="InterPro"/>
</dbReference>
<dbReference type="SUPFAM" id="SSF48008">
    <property type="entry name" value="GntR ligand-binding domain-like"/>
    <property type="match status" value="1"/>
</dbReference>
<dbReference type="Gene3D" id="1.10.10.10">
    <property type="entry name" value="Winged helix-like DNA-binding domain superfamily/Winged helix DNA-binding domain"/>
    <property type="match status" value="1"/>
</dbReference>
<dbReference type="PATRIC" id="fig|857265.3.peg.3627"/>
<dbReference type="SUPFAM" id="SSF46785">
    <property type="entry name" value="Winged helix' DNA-binding domain"/>
    <property type="match status" value="1"/>
</dbReference>
<dbReference type="Proteomes" id="UP000037939">
    <property type="component" value="Unassembled WGS sequence"/>
</dbReference>
<dbReference type="EMBL" id="LAQT01000030">
    <property type="protein sequence ID" value="KPC50234.1"/>
    <property type="molecule type" value="Genomic_DNA"/>
</dbReference>
<proteinExistence type="predicted"/>
<accession>A0A0N1JS45</accession>
<dbReference type="InterPro" id="IPR000524">
    <property type="entry name" value="Tscrpt_reg_HTH_GntR"/>
</dbReference>